<protein>
    <recommendedName>
        <fullName evidence="1">Transposase putative helix-turn-helix domain-containing protein</fullName>
    </recommendedName>
</protein>
<organism evidence="2 3">
    <name type="scientific">Sporolactobacillus inulinus</name>
    <dbReference type="NCBI Taxonomy" id="2078"/>
    <lineage>
        <taxon>Bacteria</taxon>
        <taxon>Bacillati</taxon>
        <taxon>Bacillota</taxon>
        <taxon>Bacilli</taxon>
        <taxon>Bacillales</taxon>
        <taxon>Sporolactobacillaceae</taxon>
        <taxon>Sporolactobacillus</taxon>
    </lineage>
</organism>
<dbReference type="EMBL" id="BEXB01000020">
    <property type="protein sequence ID" value="GAY76999.1"/>
    <property type="molecule type" value="Genomic_DNA"/>
</dbReference>
<dbReference type="InterPro" id="IPR021027">
    <property type="entry name" value="Transposase_put_HTH"/>
</dbReference>
<name>A0A4Y1ZD93_9BACL</name>
<accession>A0A4Y1ZD93</accession>
<sequence>MKRGESMTLKGLKVRIYPNEKQKVMIHLNFGYNRVEHADRAL</sequence>
<dbReference type="Pfam" id="PF12323">
    <property type="entry name" value="HTH_OrfB_IS605"/>
    <property type="match status" value="1"/>
</dbReference>
<dbReference type="Proteomes" id="UP000319716">
    <property type="component" value="Unassembled WGS sequence"/>
</dbReference>
<comment type="caution">
    <text evidence="2">The sequence shown here is derived from an EMBL/GenBank/DDBJ whole genome shotgun (WGS) entry which is preliminary data.</text>
</comment>
<evidence type="ECO:0000313" key="2">
    <source>
        <dbReference type="EMBL" id="GAY76999.1"/>
    </source>
</evidence>
<evidence type="ECO:0000313" key="3">
    <source>
        <dbReference type="Proteomes" id="UP000319716"/>
    </source>
</evidence>
<feature type="domain" description="Transposase putative helix-turn-helix" evidence="1">
    <location>
        <begin position="7"/>
        <end position="34"/>
    </location>
</feature>
<evidence type="ECO:0000259" key="1">
    <source>
        <dbReference type="Pfam" id="PF12323"/>
    </source>
</evidence>
<reference evidence="2 3" key="1">
    <citation type="submission" date="2017-11" db="EMBL/GenBank/DDBJ databases">
        <title>Draft Genome Sequence of Sporolactobacillus inulinus NBRC 111894 Isolated from Koso, a Japanese Sugar-Vegetable Fermented Beverage.</title>
        <authorList>
            <person name="Chiou T.Y."/>
            <person name="Oshima K."/>
            <person name="Suda W."/>
            <person name="Hattori M."/>
            <person name="Takahashi T."/>
        </authorList>
    </citation>
    <scope>NUCLEOTIDE SEQUENCE [LARGE SCALE GENOMIC DNA]</scope>
    <source>
        <strain evidence="2 3">NBRC111894</strain>
    </source>
</reference>
<dbReference type="AlphaFoldDB" id="A0A4Y1ZD93"/>
<proteinExistence type="predicted"/>
<gene>
    <name evidence="2" type="ORF">NBRC111894_2553</name>
</gene>